<evidence type="ECO:0000313" key="4">
    <source>
        <dbReference type="Proteomes" id="UP000015102"/>
    </source>
</evidence>
<evidence type="ECO:0000259" key="2">
    <source>
        <dbReference type="Pfam" id="PF00955"/>
    </source>
</evidence>
<dbReference type="GO" id="GO:0006820">
    <property type="term" value="P:monoatomic anion transport"/>
    <property type="evidence" value="ECO:0007669"/>
    <property type="project" value="InterPro"/>
</dbReference>
<keyword evidence="4" id="KW-1185">Reference proteome</keyword>
<dbReference type="AlphaFoldDB" id="T1H4R6"/>
<dbReference type="Proteomes" id="UP000015102">
    <property type="component" value="Unassembled WGS sequence"/>
</dbReference>
<dbReference type="EnsemblMetazoa" id="MESCA011283-RA">
    <property type="protein sequence ID" value="MESCA011283-PA"/>
    <property type="gene ID" value="MESCA011283"/>
</dbReference>
<sequence length="224" mass="26023">MACLIVLWSIKSFPQTSILFPLMLVVMIGIRKLLDLVFTRRELKILDDIMPEITKRQADDDLNRLEDGEDHNNEHMFGKQQLNEAFHSSNMNITIPLSNENSDRNTALNLTEEVNRTSIWKNVNLNDQRESRRIICDQIIIPVPLKPRKINGNPNSLSCNEDVTTLDKPLNLSSAQYHKQLLSMPEEKEIEEIIKRVIKRNIGADIVLRSPNYPHQKHQFEFML</sequence>
<dbReference type="EMBL" id="CAQQ02111173">
    <property type="status" value="NOT_ANNOTATED_CDS"/>
    <property type="molecule type" value="Genomic_DNA"/>
</dbReference>
<dbReference type="HOGENOM" id="CLU_1236295_0_0_1"/>
<protein>
    <recommendedName>
        <fullName evidence="2">Bicarbonate transporter-like transmembrane domain-containing protein</fullName>
    </recommendedName>
</protein>
<dbReference type="EMBL" id="CAQQ02111175">
    <property type="status" value="NOT_ANNOTATED_CDS"/>
    <property type="molecule type" value="Genomic_DNA"/>
</dbReference>
<keyword evidence="1" id="KW-0472">Membrane</keyword>
<proteinExistence type="predicted"/>
<keyword evidence="1" id="KW-1133">Transmembrane helix</keyword>
<reference evidence="4" key="1">
    <citation type="submission" date="2013-02" db="EMBL/GenBank/DDBJ databases">
        <authorList>
            <person name="Hughes D."/>
        </authorList>
    </citation>
    <scope>NUCLEOTIDE SEQUENCE</scope>
    <source>
        <strain>Durham</strain>
        <strain evidence="4">NC isolate 2 -- Noor lab</strain>
    </source>
</reference>
<evidence type="ECO:0000256" key="1">
    <source>
        <dbReference type="SAM" id="Phobius"/>
    </source>
</evidence>
<feature type="transmembrane region" description="Helical" evidence="1">
    <location>
        <begin position="16"/>
        <end position="34"/>
    </location>
</feature>
<evidence type="ECO:0000313" key="3">
    <source>
        <dbReference type="EnsemblMetazoa" id="MESCA011283-PA"/>
    </source>
</evidence>
<name>T1H4R6_MEGSC</name>
<dbReference type="EMBL" id="CAQQ02111176">
    <property type="status" value="NOT_ANNOTATED_CDS"/>
    <property type="molecule type" value="Genomic_DNA"/>
</dbReference>
<reference evidence="3" key="2">
    <citation type="submission" date="2015-06" db="UniProtKB">
        <authorList>
            <consortium name="EnsemblMetazoa"/>
        </authorList>
    </citation>
    <scope>IDENTIFICATION</scope>
</reference>
<keyword evidence="1" id="KW-0812">Transmembrane</keyword>
<dbReference type="EMBL" id="CAQQ02111174">
    <property type="status" value="NOT_ANNOTATED_CDS"/>
    <property type="molecule type" value="Genomic_DNA"/>
</dbReference>
<dbReference type="STRING" id="36166.T1H4R6"/>
<organism evidence="3 4">
    <name type="scientific">Megaselia scalaris</name>
    <name type="common">Humpbacked fly</name>
    <name type="synonym">Phora scalaris</name>
    <dbReference type="NCBI Taxonomy" id="36166"/>
    <lineage>
        <taxon>Eukaryota</taxon>
        <taxon>Metazoa</taxon>
        <taxon>Ecdysozoa</taxon>
        <taxon>Arthropoda</taxon>
        <taxon>Hexapoda</taxon>
        <taxon>Insecta</taxon>
        <taxon>Pterygota</taxon>
        <taxon>Neoptera</taxon>
        <taxon>Endopterygota</taxon>
        <taxon>Diptera</taxon>
        <taxon>Brachycera</taxon>
        <taxon>Muscomorpha</taxon>
        <taxon>Platypezoidea</taxon>
        <taxon>Phoridae</taxon>
        <taxon>Megaseliini</taxon>
        <taxon>Megaselia</taxon>
    </lineage>
</organism>
<dbReference type="InterPro" id="IPR011531">
    <property type="entry name" value="HCO3_transpt-like_TM_dom"/>
</dbReference>
<dbReference type="Pfam" id="PF00955">
    <property type="entry name" value="HCO3_cotransp"/>
    <property type="match status" value="1"/>
</dbReference>
<dbReference type="GO" id="GO:0016020">
    <property type="term" value="C:membrane"/>
    <property type="evidence" value="ECO:0007669"/>
    <property type="project" value="InterPro"/>
</dbReference>
<accession>T1H4R6</accession>
<feature type="domain" description="Bicarbonate transporter-like transmembrane" evidence="2">
    <location>
        <begin position="1"/>
        <end position="51"/>
    </location>
</feature>